<dbReference type="EMBL" id="VMNW02000009">
    <property type="protein sequence ID" value="KAA9163622.1"/>
    <property type="molecule type" value="Genomic_DNA"/>
</dbReference>
<dbReference type="PROSITE" id="PS50043">
    <property type="entry name" value="HTH_LUXR_2"/>
    <property type="match status" value="1"/>
</dbReference>
<comment type="caution">
    <text evidence="2">The sequence shown here is derived from an EMBL/GenBank/DDBJ whole genome shotgun (WGS) entry which is preliminary data.</text>
</comment>
<proteinExistence type="predicted"/>
<accession>A0A5N0VFY0</accession>
<dbReference type="InterPro" id="IPR011990">
    <property type="entry name" value="TPR-like_helical_dom_sf"/>
</dbReference>
<feature type="domain" description="HTH luxR-type" evidence="1">
    <location>
        <begin position="699"/>
        <end position="764"/>
    </location>
</feature>
<sequence length="766" mass="82528">MRAVALTSFVGRRKTLARLEAELRACRLVSVTGPGGVGKTRTALTVADRMRLPGGVRVAELASVTHATQVAPAVATALGVADQSNRDATDRIIGHLSGTTALLLLDNCEHVLDAAGRLALRLLNALPGLRVLATSREPLGIRGERVHLLTPLAVPEESDACGAGELEYVPAVQLLLDRARDVLPDFTVTAENRAAVVTLCRQLDGLPLAIELAAVRLRSLSVSQVVERLDRRFSLLADSGPAAGPRHRSLRALIDWSHDLCGPDERLLWQRMAVFPSSVDLETVEQVCGFGELRGERLFDALDGLIGKSVVVADRRGEQVRYRQFVTLREYGAELLAASGESELLRQRHRDHFTERAALCVRRWFGPDQAGDLGRLREDHPNLLAALAWSAETPGEAAAGARLASQLRYHWIAGGFLSNGRHWLEQLLPLLEPGTAERGETLWATAWVALIQGDRATAERYLGACADIAERLDSPGLRGHVRLWRALLNLFEGELGTAIGLYREAIAIHRTTGDTGLVLTASFQMAMAQAYAGNPADALATCSSVIEQASAAGERWNRAYAHWASAISHLHLSEVDDARAAITAAMRIEQDFRDGVCTALCTEVASWVAASSGDASDAATLEGVAASVWRRLGTSLQAFGPHASSEGRRHSERVDERLGPAAATIRQEYAQVTVPDAVKLGLDLVVRRSGAGKPRPTAENPAASPLTAREAQIAALIAEGRTNKAIADRLTISPRTVDGHVERILRKLDCASRAQIASWVTAARAR</sequence>
<dbReference type="InterPro" id="IPR027417">
    <property type="entry name" value="P-loop_NTPase"/>
</dbReference>
<dbReference type="Gene3D" id="3.40.50.300">
    <property type="entry name" value="P-loop containing nucleotide triphosphate hydrolases"/>
    <property type="match status" value="1"/>
</dbReference>
<dbReference type="Gene3D" id="1.10.10.10">
    <property type="entry name" value="Winged helix-like DNA-binding domain superfamily/Winged helix DNA-binding domain"/>
    <property type="match status" value="1"/>
</dbReference>
<dbReference type="PANTHER" id="PTHR47691">
    <property type="entry name" value="REGULATOR-RELATED"/>
    <property type="match status" value="1"/>
</dbReference>
<dbReference type="PRINTS" id="PR00364">
    <property type="entry name" value="DISEASERSIST"/>
</dbReference>
<evidence type="ECO:0000259" key="1">
    <source>
        <dbReference type="PROSITE" id="PS50043"/>
    </source>
</evidence>
<dbReference type="RefSeq" id="WP_144750569.1">
    <property type="nucleotide sequence ID" value="NZ_VMNW02000009.1"/>
</dbReference>
<name>A0A5N0VFY0_9PSEU</name>
<dbReference type="Pfam" id="PF00196">
    <property type="entry name" value="GerE"/>
    <property type="match status" value="1"/>
</dbReference>
<dbReference type="Gene3D" id="1.25.40.10">
    <property type="entry name" value="Tetratricopeptide repeat domain"/>
    <property type="match status" value="1"/>
</dbReference>
<dbReference type="SUPFAM" id="SSF48452">
    <property type="entry name" value="TPR-like"/>
    <property type="match status" value="1"/>
</dbReference>
<dbReference type="PROSITE" id="PS00622">
    <property type="entry name" value="HTH_LUXR_1"/>
    <property type="match status" value="1"/>
</dbReference>
<dbReference type="CDD" id="cd06170">
    <property type="entry name" value="LuxR_C_like"/>
    <property type="match status" value="1"/>
</dbReference>
<organism evidence="2 3">
    <name type="scientific">Amycolatopsis acidicola</name>
    <dbReference type="NCBI Taxonomy" id="2596893"/>
    <lineage>
        <taxon>Bacteria</taxon>
        <taxon>Bacillati</taxon>
        <taxon>Actinomycetota</taxon>
        <taxon>Actinomycetes</taxon>
        <taxon>Pseudonocardiales</taxon>
        <taxon>Pseudonocardiaceae</taxon>
        <taxon>Amycolatopsis</taxon>
    </lineage>
</organism>
<dbReference type="Pfam" id="PF25872">
    <property type="entry name" value="HTH_77"/>
    <property type="match status" value="1"/>
</dbReference>
<reference evidence="2" key="1">
    <citation type="submission" date="2019-09" db="EMBL/GenBank/DDBJ databases">
        <authorList>
            <person name="Teo W.F.A."/>
            <person name="Duangmal K."/>
        </authorList>
    </citation>
    <scope>NUCLEOTIDE SEQUENCE [LARGE SCALE GENOMIC DNA]</scope>
    <source>
        <strain evidence="2">K81G1</strain>
    </source>
</reference>
<dbReference type="AlphaFoldDB" id="A0A5N0VFY0"/>
<dbReference type="SUPFAM" id="SSF46894">
    <property type="entry name" value="C-terminal effector domain of the bipartite response regulators"/>
    <property type="match status" value="1"/>
</dbReference>
<gene>
    <name evidence="2" type="ORF">FPZ12_008935</name>
</gene>
<dbReference type="GO" id="GO:0006355">
    <property type="term" value="P:regulation of DNA-templated transcription"/>
    <property type="evidence" value="ECO:0007669"/>
    <property type="project" value="InterPro"/>
</dbReference>
<dbReference type="InterPro" id="IPR016032">
    <property type="entry name" value="Sig_transdc_resp-reg_C-effctor"/>
</dbReference>
<dbReference type="SMART" id="SM00421">
    <property type="entry name" value="HTH_LUXR"/>
    <property type="match status" value="1"/>
</dbReference>
<dbReference type="PANTHER" id="PTHR47691:SF3">
    <property type="entry name" value="HTH-TYPE TRANSCRIPTIONAL REGULATOR RV0890C-RELATED"/>
    <property type="match status" value="1"/>
</dbReference>
<dbReference type="InterPro" id="IPR036388">
    <property type="entry name" value="WH-like_DNA-bd_sf"/>
</dbReference>
<evidence type="ECO:0000313" key="3">
    <source>
        <dbReference type="Proteomes" id="UP000319769"/>
    </source>
</evidence>
<keyword evidence="3" id="KW-1185">Reference proteome</keyword>
<dbReference type="Proteomes" id="UP000319769">
    <property type="component" value="Unassembled WGS sequence"/>
</dbReference>
<dbReference type="GO" id="GO:0003677">
    <property type="term" value="F:DNA binding"/>
    <property type="evidence" value="ECO:0007669"/>
    <property type="project" value="InterPro"/>
</dbReference>
<dbReference type="OrthoDB" id="9812579at2"/>
<protein>
    <submittedName>
        <fullName evidence="2">LuxR family transcriptional regulator</fullName>
    </submittedName>
</protein>
<evidence type="ECO:0000313" key="2">
    <source>
        <dbReference type="EMBL" id="KAA9163622.1"/>
    </source>
</evidence>
<dbReference type="PRINTS" id="PR00038">
    <property type="entry name" value="HTHLUXR"/>
</dbReference>
<dbReference type="SUPFAM" id="SSF52540">
    <property type="entry name" value="P-loop containing nucleoside triphosphate hydrolases"/>
    <property type="match status" value="1"/>
</dbReference>
<dbReference type="InterPro" id="IPR058852">
    <property type="entry name" value="HTH_77"/>
</dbReference>
<dbReference type="InterPro" id="IPR000792">
    <property type="entry name" value="Tscrpt_reg_LuxR_C"/>
</dbReference>